<sequence length="72" mass="8040">MHRIRYFADPAGTGISAASRTGSPEFRPDRDLNLKSCLHTAKECQEIKSLMDSQFLFTKATGDCDIFVNNSK</sequence>
<gene>
    <name evidence="2" type="ORF">MELIAE_LOCUS4972</name>
</gene>
<keyword evidence="3" id="KW-1185">Reference proteome</keyword>
<accession>A0A9P0B0F7</accession>
<protein>
    <submittedName>
        <fullName evidence="2">Uncharacterized protein</fullName>
    </submittedName>
</protein>
<dbReference type="AlphaFoldDB" id="A0A9P0B0F7"/>
<organism evidence="2 3">
    <name type="scientific">Brassicogethes aeneus</name>
    <name type="common">Rape pollen beetle</name>
    <name type="synonym">Meligethes aeneus</name>
    <dbReference type="NCBI Taxonomy" id="1431903"/>
    <lineage>
        <taxon>Eukaryota</taxon>
        <taxon>Metazoa</taxon>
        <taxon>Ecdysozoa</taxon>
        <taxon>Arthropoda</taxon>
        <taxon>Hexapoda</taxon>
        <taxon>Insecta</taxon>
        <taxon>Pterygota</taxon>
        <taxon>Neoptera</taxon>
        <taxon>Endopterygota</taxon>
        <taxon>Coleoptera</taxon>
        <taxon>Polyphaga</taxon>
        <taxon>Cucujiformia</taxon>
        <taxon>Nitidulidae</taxon>
        <taxon>Meligethinae</taxon>
        <taxon>Brassicogethes</taxon>
    </lineage>
</organism>
<proteinExistence type="predicted"/>
<dbReference type="Proteomes" id="UP001154078">
    <property type="component" value="Chromosome 3"/>
</dbReference>
<name>A0A9P0B0F7_BRAAE</name>
<evidence type="ECO:0000313" key="2">
    <source>
        <dbReference type="EMBL" id="CAH0552827.1"/>
    </source>
</evidence>
<evidence type="ECO:0000313" key="3">
    <source>
        <dbReference type="Proteomes" id="UP001154078"/>
    </source>
</evidence>
<feature type="region of interest" description="Disordered" evidence="1">
    <location>
        <begin position="1"/>
        <end position="27"/>
    </location>
</feature>
<reference evidence="2" key="1">
    <citation type="submission" date="2021-12" db="EMBL/GenBank/DDBJ databases">
        <authorList>
            <person name="King R."/>
        </authorList>
    </citation>
    <scope>NUCLEOTIDE SEQUENCE</scope>
</reference>
<dbReference type="EMBL" id="OV121134">
    <property type="protein sequence ID" value="CAH0552827.1"/>
    <property type="molecule type" value="Genomic_DNA"/>
</dbReference>
<evidence type="ECO:0000256" key="1">
    <source>
        <dbReference type="SAM" id="MobiDB-lite"/>
    </source>
</evidence>